<dbReference type="Gene3D" id="3.30.200.20">
    <property type="entry name" value="Phosphorylase Kinase, domain 1"/>
    <property type="match status" value="1"/>
</dbReference>
<accession>A0ABD1H2W0</accession>
<evidence type="ECO:0000256" key="1">
    <source>
        <dbReference type="ARBA" id="ARBA00022527"/>
    </source>
</evidence>
<sequence length="101" mass="11171">MTSSTAEQLCRRFSLAEIHSSTGDFSEEHAIAKGGFGKVYKGFIDNGSVVAIKRRLASNPDHKQGKTEFAAEIETLTKFRHRNLVSLIGYCDEEGEMNSCL</sequence>
<dbReference type="InterPro" id="IPR011009">
    <property type="entry name" value="Kinase-like_dom_sf"/>
</dbReference>
<evidence type="ECO:0000313" key="7">
    <source>
        <dbReference type="EMBL" id="KAL1549638.1"/>
    </source>
</evidence>
<organism evidence="7 8">
    <name type="scientific">Salvia divinorum</name>
    <name type="common">Maria pastora</name>
    <name type="synonym">Diviner's sage</name>
    <dbReference type="NCBI Taxonomy" id="28513"/>
    <lineage>
        <taxon>Eukaryota</taxon>
        <taxon>Viridiplantae</taxon>
        <taxon>Streptophyta</taxon>
        <taxon>Embryophyta</taxon>
        <taxon>Tracheophyta</taxon>
        <taxon>Spermatophyta</taxon>
        <taxon>Magnoliopsida</taxon>
        <taxon>eudicotyledons</taxon>
        <taxon>Gunneridae</taxon>
        <taxon>Pentapetalae</taxon>
        <taxon>asterids</taxon>
        <taxon>lamiids</taxon>
        <taxon>Lamiales</taxon>
        <taxon>Lamiaceae</taxon>
        <taxon>Nepetoideae</taxon>
        <taxon>Mentheae</taxon>
        <taxon>Salviinae</taxon>
        <taxon>Salvia</taxon>
        <taxon>Salvia subgen. Calosphace</taxon>
    </lineage>
</organism>
<dbReference type="InterPro" id="IPR000719">
    <property type="entry name" value="Prot_kinase_dom"/>
</dbReference>
<dbReference type="GO" id="GO:0005524">
    <property type="term" value="F:ATP binding"/>
    <property type="evidence" value="ECO:0007669"/>
    <property type="project" value="UniProtKB-KW"/>
</dbReference>
<name>A0ABD1H2W0_SALDI</name>
<keyword evidence="1" id="KW-0723">Serine/threonine-protein kinase</keyword>
<keyword evidence="5" id="KW-0067">ATP-binding</keyword>
<dbReference type="GO" id="GO:0004674">
    <property type="term" value="F:protein serine/threonine kinase activity"/>
    <property type="evidence" value="ECO:0007669"/>
    <property type="project" value="UniProtKB-KW"/>
</dbReference>
<dbReference type="Pfam" id="PF07714">
    <property type="entry name" value="PK_Tyr_Ser-Thr"/>
    <property type="match status" value="1"/>
</dbReference>
<dbReference type="EC" id="2.7.11.1" evidence="7"/>
<dbReference type="SUPFAM" id="SSF56112">
    <property type="entry name" value="Protein kinase-like (PK-like)"/>
    <property type="match status" value="1"/>
</dbReference>
<keyword evidence="2 7" id="KW-0808">Transferase</keyword>
<evidence type="ECO:0000256" key="5">
    <source>
        <dbReference type="ARBA" id="ARBA00022840"/>
    </source>
</evidence>
<dbReference type="PANTHER" id="PTHR27003:SF88">
    <property type="entry name" value="RECEPTOR-LIKE PROTEIN KINASE THESEUS 1"/>
    <property type="match status" value="1"/>
</dbReference>
<dbReference type="InterPro" id="IPR045272">
    <property type="entry name" value="ANXUR1/2-like"/>
</dbReference>
<dbReference type="FunFam" id="3.30.200.20:FF:000039">
    <property type="entry name" value="receptor-like protein kinase FERONIA"/>
    <property type="match status" value="1"/>
</dbReference>
<evidence type="ECO:0000259" key="6">
    <source>
        <dbReference type="PROSITE" id="PS50011"/>
    </source>
</evidence>
<evidence type="ECO:0000256" key="4">
    <source>
        <dbReference type="ARBA" id="ARBA00022777"/>
    </source>
</evidence>
<dbReference type="PROSITE" id="PS50011">
    <property type="entry name" value="PROTEIN_KINASE_DOM"/>
    <property type="match status" value="1"/>
</dbReference>
<dbReference type="EMBL" id="JBEAFC010000007">
    <property type="protein sequence ID" value="KAL1549638.1"/>
    <property type="molecule type" value="Genomic_DNA"/>
</dbReference>
<proteinExistence type="predicted"/>
<dbReference type="Proteomes" id="UP001567538">
    <property type="component" value="Unassembled WGS sequence"/>
</dbReference>
<evidence type="ECO:0000256" key="2">
    <source>
        <dbReference type="ARBA" id="ARBA00022679"/>
    </source>
</evidence>
<keyword evidence="8" id="KW-1185">Reference proteome</keyword>
<protein>
    <submittedName>
        <fullName evidence="7">Receptor-like protein kinase ANXUR2</fullName>
        <ecNumber evidence="7">2.7.11.1</ecNumber>
    </submittedName>
</protein>
<evidence type="ECO:0000313" key="8">
    <source>
        <dbReference type="Proteomes" id="UP001567538"/>
    </source>
</evidence>
<dbReference type="InterPro" id="IPR001245">
    <property type="entry name" value="Ser-Thr/Tyr_kinase_cat_dom"/>
</dbReference>
<gene>
    <name evidence="7" type="primary">ANX2</name>
    <name evidence="7" type="ORF">AAHA92_17716</name>
</gene>
<dbReference type="AlphaFoldDB" id="A0ABD1H2W0"/>
<keyword evidence="4" id="KW-0418">Kinase</keyword>
<keyword evidence="3" id="KW-0547">Nucleotide-binding</keyword>
<reference evidence="7 8" key="1">
    <citation type="submission" date="2024-06" db="EMBL/GenBank/DDBJ databases">
        <title>A chromosome level genome sequence of Diviner's sage (Salvia divinorum).</title>
        <authorList>
            <person name="Ford S.A."/>
            <person name="Ro D.-K."/>
            <person name="Ness R.W."/>
            <person name="Phillips M.A."/>
        </authorList>
    </citation>
    <scope>NUCLEOTIDE SEQUENCE [LARGE SCALE GENOMIC DNA]</scope>
    <source>
        <strain evidence="7">SAF-2024a</strain>
        <tissue evidence="7">Leaf</tissue>
    </source>
</reference>
<feature type="domain" description="Protein kinase" evidence="6">
    <location>
        <begin position="25"/>
        <end position="101"/>
    </location>
</feature>
<evidence type="ECO:0000256" key="3">
    <source>
        <dbReference type="ARBA" id="ARBA00022741"/>
    </source>
</evidence>
<comment type="caution">
    <text evidence="7">The sequence shown here is derived from an EMBL/GenBank/DDBJ whole genome shotgun (WGS) entry which is preliminary data.</text>
</comment>
<dbReference type="PANTHER" id="PTHR27003">
    <property type="entry name" value="OS07G0166700 PROTEIN"/>
    <property type="match status" value="1"/>
</dbReference>